<feature type="coiled-coil region" evidence="1">
    <location>
        <begin position="142"/>
        <end position="172"/>
    </location>
</feature>
<name>A0A8T1UFR4_9STRA</name>
<dbReference type="EMBL" id="JAENGZ010000398">
    <property type="protein sequence ID" value="KAG6960178.1"/>
    <property type="molecule type" value="Genomic_DNA"/>
</dbReference>
<organism evidence="3 4">
    <name type="scientific">Phytophthora cactorum</name>
    <dbReference type="NCBI Taxonomy" id="29920"/>
    <lineage>
        <taxon>Eukaryota</taxon>
        <taxon>Sar</taxon>
        <taxon>Stramenopiles</taxon>
        <taxon>Oomycota</taxon>
        <taxon>Peronosporomycetes</taxon>
        <taxon>Peronosporales</taxon>
        <taxon>Peronosporaceae</taxon>
        <taxon>Phytophthora</taxon>
    </lineage>
</organism>
<dbReference type="AlphaFoldDB" id="A0A8T1UFR4"/>
<gene>
    <name evidence="3" type="ORF">JG687_00008371</name>
</gene>
<protein>
    <submittedName>
        <fullName evidence="3">Uncharacterized protein</fullName>
    </submittedName>
</protein>
<dbReference type="OrthoDB" id="135482at2759"/>
<evidence type="ECO:0000256" key="2">
    <source>
        <dbReference type="SAM" id="MobiDB-lite"/>
    </source>
</evidence>
<feature type="coiled-coil region" evidence="1">
    <location>
        <begin position="255"/>
        <end position="282"/>
    </location>
</feature>
<accession>A0A8T1UFR4</accession>
<dbReference type="VEuPathDB" id="FungiDB:PC110_g18787"/>
<feature type="compositionally biased region" description="Polar residues" evidence="2">
    <location>
        <begin position="39"/>
        <end position="51"/>
    </location>
</feature>
<feature type="compositionally biased region" description="Basic and acidic residues" evidence="2">
    <location>
        <begin position="17"/>
        <end position="27"/>
    </location>
</feature>
<keyword evidence="1" id="KW-0175">Coiled coil</keyword>
<dbReference type="VEuPathDB" id="FungiDB:PC110_g18788"/>
<proteinExistence type="predicted"/>
<evidence type="ECO:0000313" key="3">
    <source>
        <dbReference type="EMBL" id="KAG6960178.1"/>
    </source>
</evidence>
<feature type="region of interest" description="Disordered" evidence="2">
    <location>
        <begin position="1"/>
        <end position="65"/>
    </location>
</feature>
<evidence type="ECO:0000256" key="1">
    <source>
        <dbReference type="SAM" id="Coils"/>
    </source>
</evidence>
<dbReference type="Proteomes" id="UP000688947">
    <property type="component" value="Unassembled WGS sequence"/>
</dbReference>
<sequence length="366" mass="42223">MKTNARADQGKQKPKRQREQGESDKSEASVAGQRKRQKQNSVATEATTSMGANEEESPLTVDEVGEAVVALEEMFERNGEIDYEVTSNNKNFASFKGHPEELRAKEPEVIVFLRRALAEKCDAESSEPERDRCDDIVKLKKLSALEAENRELKNARAQGDAAVKKMKKLEDLEIKLYERANKKRHDAQVKEDEAARTAWKKKEELLVQMEQLRRRIGQLDEQDNKASSFISKLQQALDAEQLAASHHKILSSDDFRGQQRYIQQLQDKLQDQENLLYDFQLKLDSYTACYCTEQTIDHFTEDHTIDYELMTRVQRRQYIVEQAKSFKNLPYGDGSELRKDLDYFANTCNMLCHDGAVNSMSHRDFQ</sequence>
<reference evidence="3" key="1">
    <citation type="submission" date="2021-01" db="EMBL/GenBank/DDBJ databases">
        <title>Phytophthora aleatoria, a newly-described species from Pinus radiata is distinct from Phytophthora cactorum isolates based on comparative genomics.</title>
        <authorList>
            <person name="Mcdougal R."/>
            <person name="Panda P."/>
            <person name="Williams N."/>
            <person name="Studholme D.J."/>
        </authorList>
    </citation>
    <scope>NUCLEOTIDE SEQUENCE</scope>
    <source>
        <strain evidence="3">NZFS 3830</strain>
    </source>
</reference>
<comment type="caution">
    <text evidence="3">The sequence shown here is derived from an EMBL/GenBank/DDBJ whole genome shotgun (WGS) entry which is preliminary data.</text>
</comment>
<evidence type="ECO:0000313" key="4">
    <source>
        <dbReference type="Proteomes" id="UP000688947"/>
    </source>
</evidence>